<dbReference type="EMBL" id="FUXE01000025">
    <property type="protein sequence ID" value="SJZ97828.1"/>
    <property type="molecule type" value="Genomic_DNA"/>
</dbReference>
<dbReference type="STRING" id="29524.SAMN02745171_01676"/>
<dbReference type="SUPFAM" id="SSF56529">
    <property type="entry name" value="FAH"/>
    <property type="match status" value="1"/>
</dbReference>
<gene>
    <name evidence="1" type="ORF">SAMN02745171_01676</name>
</gene>
<keyword evidence="2" id="KW-1185">Reference proteome</keyword>
<dbReference type="AlphaFoldDB" id="A0A1T4Q3P8"/>
<dbReference type="GO" id="GO:0003824">
    <property type="term" value="F:catalytic activity"/>
    <property type="evidence" value="ECO:0007669"/>
    <property type="project" value="InterPro"/>
</dbReference>
<protein>
    <recommendedName>
        <fullName evidence="3">Fumarylacetoacetate (FAA) hydrolase family protein</fullName>
    </recommendedName>
</protein>
<dbReference type="Proteomes" id="UP000190121">
    <property type="component" value="Unassembled WGS sequence"/>
</dbReference>
<proteinExistence type="predicted"/>
<sequence>MKIFSFVFHQKELLYYYYKGEALLRPNYPFFLPNIKEPYVAYPALALKIGRTGKEVAHRFAERYIQSIGVGFDIIAPDILETKKRDSLPWEEAVAFEYASIADGFLPSTTIPKTFTLHYAQDREHAPILCSSISEEMVRHTVEKMSLLNIIHIGDILLVRNQEDLPLPLCLEEKVHISLEGYAETNCTLRIK</sequence>
<accession>A0A1T4Q3P8</accession>
<name>A0A1T4Q3P8_9PORP</name>
<dbReference type="InterPro" id="IPR036663">
    <property type="entry name" value="Fumarylacetoacetase_C_sf"/>
</dbReference>
<dbReference type="RefSeq" id="WP_078737553.1">
    <property type="nucleotide sequence ID" value="NZ_FUXE01000025.1"/>
</dbReference>
<organism evidence="1 2">
    <name type="scientific">Porphyromonas circumdentaria</name>
    <dbReference type="NCBI Taxonomy" id="29524"/>
    <lineage>
        <taxon>Bacteria</taxon>
        <taxon>Pseudomonadati</taxon>
        <taxon>Bacteroidota</taxon>
        <taxon>Bacteroidia</taxon>
        <taxon>Bacteroidales</taxon>
        <taxon>Porphyromonadaceae</taxon>
        <taxon>Porphyromonas</taxon>
    </lineage>
</organism>
<reference evidence="2" key="1">
    <citation type="submission" date="2017-02" db="EMBL/GenBank/DDBJ databases">
        <authorList>
            <person name="Varghese N."/>
            <person name="Submissions S."/>
        </authorList>
    </citation>
    <scope>NUCLEOTIDE SEQUENCE [LARGE SCALE GENOMIC DNA]</scope>
    <source>
        <strain evidence="2">ATCC 51356</strain>
    </source>
</reference>
<evidence type="ECO:0008006" key="3">
    <source>
        <dbReference type="Google" id="ProtNLM"/>
    </source>
</evidence>
<evidence type="ECO:0000313" key="1">
    <source>
        <dbReference type="EMBL" id="SJZ97828.1"/>
    </source>
</evidence>
<evidence type="ECO:0000313" key="2">
    <source>
        <dbReference type="Proteomes" id="UP000190121"/>
    </source>
</evidence>
<dbReference type="Gene3D" id="3.90.850.10">
    <property type="entry name" value="Fumarylacetoacetase-like, C-terminal domain"/>
    <property type="match status" value="1"/>
</dbReference>
<dbReference type="OrthoDB" id="9805307at2"/>